<organism evidence="2 3">
    <name type="scientific">Halalkalibacter akibai (strain ATCC 43226 / DSM 21942 / CIP 109018 / JCM 9157 / 1139)</name>
    <name type="common">Bacillus akibai</name>
    <dbReference type="NCBI Taxonomy" id="1236973"/>
    <lineage>
        <taxon>Bacteria</taxon>
        <taxon>Bacillati</taxon>
        <taxon>Bacillota</taxon>
        <taxon>Bacilli</taxon>
        <taxon>Bacillales</taxon>
        <taxon>Bacillaceae</taxon>
        <taxon>Halalkalibacter</taxon>
    </lineage>
</organism>
<keyword evidence="1" id="KW-0812">Transmembrane</keyword>
<feature type="transmembrane region" description="Helical" evidence="1">
    <location>
        <begin position="20"/>
        <end position="46"/>
    </location>
</feature>
<feature type="transmembrane region" description="Helical" evidence="1">
    <location>
        <begin position="174"/>
        <end position="194"/>
    </location>
</feature>
<feature type="transmembrane region" description="Helical" evidence="1">
    <location>
        <begin position="104"/>
        <end position="129"/>
    </location>
</feature>
<proteinExistence type="predicted"/>
<evidence type="ECO:0008006" key="4">
    <source>
        <dbReference type="Google" id="ProtNLM"/>
    </source>
</evidence>
<comment type="caution">
    <text evidence="2">The sequence shown here is derived from an EMBL/GenBank/DDBJ whole genome shotgun (WGS) entry which is preliminary data.</text>
</comment>
<dbReference type="Pfam" id="PF04854">
    <property type="entry name" value="DUF624"/>
    <property type="match status" value="1"/>
</dbReference>
<dbReference type="EMBL" id="BAUV01000069">
    <property type="protein sequence ID" value="GAE37383.1"/>
    <property type="molecule type" value="Genomic_DNA"/>
</dbReference>
<keyword evidence="3" id="KW-1185">Reference proteome</keyword>
<reference evidence="2 3" key="1">
    <citation type="journal article" date="2014" name="Genome Announc.">
        <title>Draft Genome Sequences of Three Alkaliphilic Bacillus Strains, Bacillus wakoensis JCM 9140T, Bacillus akibai JCM 9157T, and Bacillus hemicellulosilyticus JCM 9152T.</title>
        <authorList>
            <person name="Yuki M."/>
            <person name="Oshima K."/>
            <person name="Suda W."/>
            <person name="Oshida Y."/>
            <person name="Kitamura K."/>
            <person name="Iida T."/>
            <person name="Hattori M."/>
            <person name="Ohkuma M."/>
        </authorList>
    </citation>
    <scope>NUCLEOTIDE SEQUENCE [LARGE SCALE GENOMIC DNA]</scope>
    <source>
        <strain evidence="2 3">JCM 9157</strain>
    </source>
</reference>
<evidence type="ECO:0000313" key="2">
    <source>
        <dbReference type="EMBL" id="GAE37383.1"/>
    </source>
</evidence>
<dbReference type="eggNOG" id="COG5578">
    <property type="taxonomic scope" value="Bacteria"/>
</dbReference>
<evidence type="ECO:0000256" key="1">
    <source>
        <dbReference type="SAM" id="Phobius"/>
    </source>
</evidence>
<feature type="transmembrane region" description="Helical" evidence="1">
    <location>
        <begin position="75"/>
        <end position="98"/>
    </location>
</feature>
<name>W4R0E9_HALA3</name>
<dbReference type="InterPro" id="IPR006938">
    <property type="entry name" value="DUF624"/>
</dbReference>
<protein>
    <recommendedName>
        <fullName evidence="4">DUF624 domain-containing protein</fullName>
    </recommendedName>
</protein>
<keyword evidence="1" id="KW-0472">Membrane</keyword>
<dbReference type="STRING" id="1236973.JCM9157_4659"/>
<accession>W4R0E9</accession>
<sequence>MGKIIYNLAELVYKFIALNILWLLFFLLGLGVFGFMPSTVALFSVVREWIKGNKEIPLFRKYFTTFKEEFLRSNVIGLIFLVLFYVLYVNFSFVSYFYDESIQFFIYLAIIGIGSLIMMTFINVFSVMAHFQYRTLENIKAACGLVILHPLKALVQLIWVIAYVLIAIHFPKLFVGIGISVFAYILMSLHYTVFQKYKLIN</sequence>
<dbReference type="OrthoDB" id="2717960at2"/>
<dbReference type="Proteomes" id="UP000018896">
    <property type="component" value="Unassembled WGS sequence"/>
</dbReference>
<keyword evidence="1" id="KW-1133">Transmembrane helix</keyword>
<dbReference type="AlphaFoldDB" id="W4R0E9"/>
<dbReference type="RefSeq" id="WP_035668080.1">
    <property type="nucleotide sequence ID" value="NZ_BAUV01000069.1"/>
</dbReference>
<evidence type="ECO:0000313" key="3">
    <source>
        <dbReference type="Proteomes" id="UP000018896"/>
    </source>
</evidence>
<feature type="transmembrane region" description="Helical" evidence="1">
    <location>
        <begin position="141"/>
        <end position="168"/>
    </location>
</feature>
<gene>
    <name evidence="2" type="ORF">JCM9157_4659</name>
</gene>